<dbReference type="EMBL" id="AHKC01017262">
    <property type="protein sequence ID" value="EKF27873.1"/>
    <property type="molecule type" value="Genomic_DNA"/>
</dbReference>
<feature type="compositionally biased region" description="Polar residues" evidence="1">
    <location>
        <begin position="158"/>
        <end position="175"/>
    </location>
</feature>
<keyword evidence="3" id="KW-1185">Reference proteome</keyword>
<dbReference type="Proteomes" id="UP000007350">
    <property type="component" value="Unassembled WGS sequence"/>
</dbReference>
<feature type="compositionally biased region" description="Low complexity" evidence="1">
    <location>
        <begin position="219"/>
        <end position="241"/>
    </location>
</feature>
<sequence>DALFMNSSDTRYYYGPNSTYCTKYPNVFSSCSNAAGGTSSTAGGGVSVTGRDAEPGAEGSNQPSAADSAGRQGQSLVGSASRGPNGTGGEVLNPLGGGGTTPPQPAPPGQPGPSAPPPPPPAPSGPSGSSPSGPSQPGSSEPTDVPNPKNPGEPVTPGVTTETQSAEHSQPQSRMQADGSPATATLSSGGTAGGQAESPEENGSGRSEGDAGERELNQTDGSGTTTTPTATVTGAPPAEGPENSTAETDSGRPEGEEEGT</sequence>
<feature type="compositionally biased region" description="Polar residues" evidence="1">
    <location>
        <begin position="59"/>
        <end position="84"/>
    </location>
</feature>
<feature type="compositionally biased region" description="Gly residues" evidence="1">
    <location>
        <begin position="85"/>
        <end position="100"/>
    </location>
</feature>
<evidence type="ECO:0000313" key="2">
    <source>
        <dbReference type="EMBL" id="EKF27873.1"/>
    </source>
</evidence>
<feature type="non-terminal residue" evidence="2">
    <location>
        <position position="260"/>
    </location>
</feature>
<evidence type="ECO:0008006" key="4">
    <source>
        <dbReference type="Google" id="ProtNLM"/>
    </source>
</evidence>
<proteinExistence type="predicted"/>
<comment type="caution">
    <text evidence="2">The sequence shown here is derived from an EMBL/GenBank/DDBJ whole genome shotgun (WGS) entry which is preliminary data.</text>
</comment>
<organism evidence="2 3">
    <name type="scientific">Trypanosoma cruzi marinkellei</name>
    <dbReference type="NCBI Taxonomy" id="85056"/>
    <lineage>
        <taxon>Eukaryota</taxon>
        <taxon>Discoba</taxon>
        <taxon>Euglenozoa</taxon>
        <taxon>Kinetoplastea</taxon>
        <taxon>Metakinetoplastina</taxon>
        <taxon>Trypanosomatida</taxon>
        <taxon>Trypanosomatidae</taxon>
        <taxon>Trypanosoma</taxon>
        <taxon>Schizotrypanum</taxon>
    </lineage>
</organism>
<feature type="compositionally biased region" description="Low complexity" evidence="1">
    <location>
        <begin position="179"/>
        <end position="189"/>
    </location>
</feature>
<feature type="compositionally biased region" description="Pro residues" evidence="1">
    <location>
        <begin position="102"/>
        <end position="124"/>
    </location>
</feature>
<evidence type="ECO:0000313" key="3">
    <source>
        <dbReference type="Proteomes" id="UP000007350"/>
    </source>
</evidence>
<feature type="region of interest" description="Disordered" evidence="1">
    <location>
        <begin position="31"/>
        <end position="260"/>
    </location>
</feature>
<name>K2LYV5_TRYCR</name>
<accession>K2LYV5</accession>
<protein>
    <recommendedName>
        <fullName evidence="4">Mucin-associated surface protein (MASP)</fullName>
    </recommendedName>
</protein>
<dbReference type="AlphaFoldDB" id="K2LYV5"/>
<feature type="non-terminal residue" evidence="2">
    <location>
        <position position="1"/>
    </location>
</feature>
<feature type="compositionally biased region" description="Low complexity" evidence="1">
    <location>
        <begin position="125"/>
        <end position="140"/>
    </location>
</feature>
<reference evidence="2 3" key="1">
    <citation type="journal article" date="2012" name="BMC Genomics">
        <title>Comparative genomic analysis of human infective Trypanosoma cruzi lineages with the bat-restricted subspecies T. cruzi marinkellei.</title>
        <authorList>
            <person name="Franzen O."/>
            <person name="Talavera-Lopez C."/>
            <person name="Ochaya S."/>
            <person name="Butler C.E."/>
            <person name="Messenger L.A."/>
            <person name="Lewis M.D."/>
            <person name="Llewellyn M.S."/>
            <person name="Marinkelle C.J."/>
            <person name="Tyler K.M."/>
            <person name="Miles M.A."/>
            <person name="Andersson B."/>
        </authorList>
    </citation>
    <scope>NUCLEOTIDE SEQUENCE [LARGE SCALE GENOMIC DNA]</scope>
    <source>
        <strain evidence="2 3">B7</strain>
    </source>
</reference>
<feature type="compositionally biased region" description="Basic and acidic residues" evidence="1">
    <location>
        <begin position="207"/>
        <end position="217"/>
    </location>
</feature>
<gene>
    <name evidence="2" type="ORF">MOQ_008393</name>
</gene>
<evidence type="ECO:0000256" key="1">
    <source>
        <dbReference type="SAM" id="MobiDB-lite"/>
    </source>
</evidence>